<keyword evidence="1" id="KW-0560">Oxidoreductase</keyword>
<dbReference type="STRING" id="1123024.GCA_000423625_03294"/>
<protein>
    <submittedName>
        <fullName evidence="1">FAD-binding monooxygenase</fullName>
    </submittedName>
</protein>
<dbReference type="Gene3D" id="3.50.50.60">
    <property type="entry name" value="FAD/NAD(P)-binding domain"/>
    <property type="match status" value="1"/>
</dbReference>
<sequence length="474" mass="51256">MDTQIGDHALVLGGGMAGLLTARVLADAYTEVTVVERDALPVGCAPRRGVPQARHAHALLARGQQVLEELFPGLTAELVAGGVPTGDFLRDVRMYLGGHQMRRVETGLVAVSASRAFLEHHVRARVHALPGVTFVDRTDVLGLAATSDRSRVTGARIIRRADGSVEEVLAADLVVDATGRGSRTPLWLDELDYRRPEEQRVPIDVGYATRMYRIGGDVLDGDLAILHGPTARRPRAGVLARLEGGRWMLTLAGVLGDHPPTEPDGFVEFARSLQFPDIHQALRDAEPLDDPVRFRFPVSLRRRYERLARFPDGLLVTGDGLCSFNPVYGQGMTVAALEALALRRHLRRGGQPRPARFHRDAARVIDGPWSIAVGGDLAFPGVEGRRTPAVRFLNAYVARLHAAAARDGRLARAFVRVSGLVDPPQALLRPGVVVRVLQAPARRPRGLSHPGPAGRRLSATGVTVGARADEAVLE</sequence>
<dbReference type="RefSeq" id="WP_051233203.1">
    <property type="nucleotide sequence ID" value="NZ_AUII01000015.1"/>
</dbReference>
<proteinExistence type="predicted"/>
<evidence type="ECO:0000313" key="1">
    <source>
        <dbReference type="EMBL" id="GEL17959.1"/>
    </source>
</evidence>
<dbReference type="EMBL" id="BJVI01000014">
    <property type="protein sequence ID" value="GEL17959.1"/>
    <property type="molecule type" value="Genomic_DNA"/>
</dbReference>
<gene>
    <name evidence="1" type="ORF">PA7_17960</name>
</gene>
<dbReference type="SUPFAM" id="SSF51905">
    <property type="entry name" value="FAD/NAD(P)-binding domain"/>
    <property type="match status" value="1"/>
</dbReference>
<dbReference type="PANTHER" id="PTHR43422:SF3">
    <property type="entry name" value="THIAMINE THIAZOLE SYNTHASE"/>
    <property type="match status" value="1"/>
</dbReference>
<comment type="caution">
    <text evidence="1">The sequence shown here is derived from an EMBL/GenBank/DDBJ whole genome shotgun (WGS) entry which is preliminary data.</text>
</comment>
<evidence type="ECO:0000313" key="2">
    <source>
        <dbReference type="Proteomes" id="UP000321328"/>
    </source>
</evidence>
<accession>A0A511CZJ7</accession>
<dbReference type="PANTHER" id="PTHR43422">
    <property type="entry name" value="THIAMINE THIAZOLE SYNTHASE"/>
    <property type="match status" value="1"/>
</dbReference>
<dbReference type="Proteomes" id="UP000321328">
    <property type="component" value="Unassembled WGS sequence"/>
</dbReference>
<organism evidence="1 2">
    <name type="scientific">Pseudonocardia asaccharolytica DSM 44247 = NBRC 16224</name>
    <dbReference type="NCBI Taxonomy" id="1123024"/>
    <lineage>
        <taxon>Bacteria</taxon>
        <taxon>Bacillati</taxon>
        <taxon>Actinomycetota</taxon>
        <taxon>Actinomycetes</taxon>
        <taxon>Pseudonocardiales</taxon>
        <taxon>Pseudonocardiaceae</taxon>
        <taxon>Pseudonocardia</taxon>
    </lineage>
</organism>
<reference evidence="1 2" key="1">
    <citation type="submission" date="2019-07" db="EMBL/GenBank/DDBJ databases">
        <title>Whole genome shotgun sequence of Pseudonocardia asaccharolytica NBRC 16224.</title>
        <authorList>
            <person name="Hosoyama A."/>
            <person name="Uohara A."/>
            <person name="Ohji S."/>
            <person name="Ichikawa N."/>
        </authorList>
    </citation>
    <scope>NUCLEOTIDE SEQUENCE [LARGE SCALE GENOMIC DNA]</scope>
    <source>
        <strain evidence="1 2">NBRC 16224</strain>
    </source>
</reference>
<keyword evidence="1" id="KW-0503">Monooxygenase</keyword>
<name>A0A511CZJ7_9PSEU</name>
<dbReference type="Pfam" id="PF13450">
    <property type="entry name" value="NAD_binding_8"/>
    <property type="match status" value="1"/>
</dbReference>
<dbReference type="InterPro" id="IPR036188">
    <property type="entry name" value="FAD/NAD-bd_sf"/>
</dbReference>
<dbReference type="GO" id="GO:0004497">
    <property type="term" value="F:monooxygenase activity"/>
    <property type="evidence" value="ECO:0007669"/>
    <property type="project" value="UniProtKB-KW"/>
</dbReference>
<dbReference type="AlphaFoldDB" id="A0A511CZJ7"/>
<keyword evidence="2" id="KW-1185">Reference proteome</keyword>